<feature type="coiled-coil region" evidence="1">
    <location>
        <begin position="337"/>
        <end position="466"/>
    </location>
</feature>
<keyword evidence="1" id="KW-0175">Coiled coil</keyword>
<evidence type="ECO:0000259" key="4">
    <source>
        <dbReference type="Pfam" id="PF16501"/>
    </source>
</evidence>
<evidence type="ECO:0000259" key="3">
    <source>
        <dbReference type="Pfam" id="PF12874"/>
    </source>
</evidence>
<gene>
    <name evidence="5" type="ORF">BLA29_001194</name>
</gene>
<evidence type="ECO:0000313" key="5">
    <source>
        <dbReference type="EMBL" id="OTF73523.1"/>
    </source>
</evidence>
<dbReference type="PANTHER" id="PTHR31434">
    <property type="entry name" value="S PHASE CYCLIN A-ASSOCIATED PROTEIN IN THE ENDOPLASMIC RETICULUM"/>
    <property type="match status" value="1"/>
</dbReference>
<dbReference type="Pfam" id="PF16501">
    <property type="entry name" value="SCAPER_N"/>
    <property type="match status" value="1"/>
</dbReference>
<comment type="caution">
    <text evidence="5">The sequence shown here is derived from an EMBL/GenBank/DDBJ whole genome shotgun (WGS) entry which is preliminary data.</text>
</comment>
<evidence type="ECO:0000256" key="2">
    <source>
        <dbReference type="SAM" id="MobiDB-lite"/>
    </source>
</evidence>
<keyword evidence="6" id="KW-1185">Reference proteome</keyword>
<reference evidence="5 6" key="1">
    <citation type="submission" date="2017-03" db="EMBL/GenBank/DDBJ databases">
        <title>Genome Survey of Euroglyphus maynei.</title>
        <authorList>
            <person name="Arlian L.G."/>
            <person name="Morgan M.S."/>
            <person name="Rider S.D."/>
        </authorList>
    </citation>
    <scope>NUCLEOTIDE SEQUENCE [LARGE SCALE GENOMIC DNA]</scope>
    <source>
        <strain evidence="5">Arlian Lab</strain>
        <tissue evidence="5">Whole body</tissue>
    </source>
</reference>
<dbReference type="InterPro" id="IPR013087">
    <property type="entry name" value="Znf_C2H2_type"/>
</dbReference>
<evidence type="ECO:0000313" key="6">
    <source>
        <dbReference type="Proteomes" id="UP000194236"/>
    </source>
</evidence>
<sequence>MVKLESINRTRSASLGRTRDFERRSRYWTFLVDHLNRIVDEIYQNCEEDESIDECHEIILNLQNHIRDFESLIEWLKLNKDLESTPQRPSSVSWEVRKRLPKKSIFSCYLNDEKSKNGLVSSVHSDQPGDMIYSNKNETISNTGKNHRYSMPNIISSKPFLDEDGFQVVRYRQRNKVTELKIIDHNDNSPSKHNANLSAHQNNRMDNGDNRAPCRVLKLHEKFSSPSRRRPVGDTLKKQEEKQAKAQEAREKLLEKRAEKFKDIFKKVEEIKAQKEEQQTQLRLSMEMRLQKAGKKRQEQINKIVRKAHDEDEKVSEILFINSLEADTKKHEIFSKEKVYESRLQDLQEERQRKLEEKASKEKAFEERRKAIEAEKQARIEKLKEQRKLKVMKIQRQFQEKEKERLELAFQKELDRKSKISALNALHAAEKEELQKKILAKQEESKRRHEENMEQIRQKALELSVKKSASTSDEALICVPYDTVKMCALCKVIIKSEVYLFGHLRGKRHNDAIIEQNDGKIPSPEELENFNLKFLIDAQTLGDGNDDYLKSFQDCDSEKLKQAKKKSKKLKQKLVNRAADFERTFDLEKDVQNSEIENISKISKQKMAKIIKDLGTLNSNDKISGQWPIDMIRSLERFLFELDKLFKNDSQCSLYFYRIGGLSLFTKILSRIMNSSAERPTSLTDNANNKLIALYRQLLCGSDFRICRYFFRSQNIITVQEIFYHRINLCVNSCNNNSNVTSFPYDSVVGALCELFSTSFDQIFAHYSCNYDNDDETTRFIRTHLKEIINYLVLIGVVDKLSMILTSFRGSINELPQQSLFIKQIITFSSSLAKLLNLSSSDNFHAIAYGVTQLCGTVSLLYGFLLHSGAPVRGEKVPPIVPDHTLSVALEIIHIAAIGTKAYRRTAIMFTAIRLF</sequence>
<dbReference type="OrthoDB" id="313366at2759"/>
<feature type="region of interest" description="Disordered" evidence="2">
    <location>
        <begin position="223"/>
        <end position="246"/>
    </location>
</feature>
<name>A0A1Y3B0W6_EURMA</name>
<protein>
    <submittedName>
        <fullName evidence="5">Uncharacterized protein</fullName>
    </submittedName>
</protein>
<dbReference type="AlphaFoldDB" id="A0A1Y3B0W6"/>
<dbReference type="EMBL" id="MUJZ01051217">
    <property type="protein sequence ID" value="OTF73523.1"/>
    <property type="molecule type" value="Genomic_DNA"/>
</dbReference>
<organism evidence="5 6">
    <name type="scientific">Euroglyphus maynei</name>
    <name type="common">Mayne's house dust mite</name>
    <dbReference type="NCBI Taxonomy" id="6958"/>
    <lineage>
        <taxon>Eukaryota</taxon>
        <taxon>Metazoa</taxon>
        <taxon>Ecdysozoa</taxon>
        <taxon>Arthropoda</taxon>
        <taxon>Chelicerata</taxon>
        <taxon>Arachnida</taxon>
        <taxon>Acari</taxon>
        <taxon>Acariformes</taxon>
        <taxon>Sarcoptiformes</taxon>
        <taxon>Astigmata</taxon>
        <taxon>Psoroptidia</taxon>
        <taxon>Analgoidea</taxon>
        <taxon>Pyroglyphidae</taxon>
        <taxon>Pyroglyphinae</taxon>
        <taxon>Euroglyphus</taxon>
    </lineage>
</organism>
<dbReference type="Proteomes" id="UP000194236">
    <property type="component" value="Unassembled WGS sequence"/>
</dbReference>
<evidence type="ECO:0000256" key="1">
    <source>
        <dbReference type="SAM" id="Coils"/>
    </source>
</evidence>
<dbReference type="Pfam" id="PF12874">
    <property type="entry name" value="zf-met"/>
    <property type="match status" value="1"/>
</dbReference>
<accession>A0A1Y3B0W6</accession>
<proteinExistence type="predicted"/>
<dbReference type="InterPro" id="IPR032446">
    <property type="entry name" value="SCAPER_N"/>
</dbReference>
<feature type="domain" description="C2H2-type" evidence="3">
    <location>
        <begin position="486"/>
        <end position="509"/>
    </location>
</feature>
<feature type="domain" description="S phase cyclin A-associated protein in the endoplasmic reticulum N-terminal" evidence="4">
    <location>
        <begin position="17"/>
        <end position="105"/>
    </location>
</feature>
<feature type="compositionally biased region" description="Basic and acidic residues" evidence="2">
    <location>
        <begin position="231"/>
        <end position="246"/>
    </location>
</feature>
<dbReference type="PANTHER" id="PTHR31434:SF2">
    <property type="entry name" value="S PHASE CYCLIN A-ASSOCIATED PROTEIN IN THE ENDOPLASMIC RETICULUM"/>
    <property type="match status" value="1"/>
</dbReference>